<dbReference type="PANTHER" id="PTHR14002:SF43">
    <property type="entry name" value="DELTA-LIKE PROTEIN"/>
    <property type="match status" value="1"/>
</dbReference>
<dbReference type="Pfam" id="PF23344">
    <property type="entry name" value="ZP-N"/>
    <property type="match status" value="1"/>
</dbReference>
<dbReference type="Pfam" id="PF00100">
    <property type="entry name" value="Zona_pellucida"/>
    <property type="match status" value="1"/>
</dbReference>
<keyword evidence="7" id="KW-1133">Transmembrane helix</keyword>
<keyword evidence="3" id="KW-0732">Signal</keyword>
<dbReference type="PRINTS" id="PR00023">
    <property type="entry name" value="ZPELLUCIDA"/>
</dbReference>
<evidence type="ECO:0000256" key="4">
    <source>
        <dbReference type="ARBA" id="ARBA00022737"/>
    </source>
</evidence>
<accession>A0A097J9X4</accession>
<evidence type="ECO:0000256" key="5">
    <source>
        <dbReference type="ARBA" id="ARBA00023157"/>
    </source>
</evidence>
<keyword evidence="6" id="KW-0325">Glycoprotein</keyword>
<dbReference type="InterPro" id="IPR048290">
    <property type="entry name" value="ZP_chr"/>
</dbReference>
<keyword evidence="4" id="KW-0677">Repeat</keyword>
<dbReference type="Pfam" id="PF01414">
    <property type="entry name" value="DSL"/>
    <property type="match status" value="1"/>
</dbReference>
<dbReference type="InterPro" id="IPR055355">
    <property type="entry name" value="ZP-C"/>
</dbReference>
<dbReference type="InterPro" id="IPR055356">
    <property type="entry name" value="ZP-N"/>
</dbReference>
<dbReference type="PROSITE" id="PS51034">
    <property type="entry name" value="ZP_2"/>
    <property type="match status" value="1"/>
</dbReference>
<evidence type="ECO:0000259" key="8">
    <source>
        <dbReference type="PROSITE" id="PS51034"/>
    </source>
</evidence>
<feature type="domain" description="ZP" evidence="8">
    <location>
        <begin position="93"/>
        <end position="337"/>
    </location>
</feature>
<proteinExistence type="evidence at transcript level"/>
<evidence type="ECO:0000256" key="1">
    <source>
        <dbReference type="ARBA" id="ARBA00022473"/>
    </source>
</evidence>
<dbReference type="SMART" id="SM00241">
    <property type="entry name" value="ZP"/>
    <property type="match status" value="1"/>
</dbReference>
<name>A0A097J9X4_9CNID</name>
<evidence type="ECO:0000313" key="9">
    <source>
        <dbReference type="EMBL" id="AIT76581.1"/>
    </source>
</evidence>
<dbReference type="EMBL" id="KM190145">
    <property type="protein sequence ID" value="AIT76581.1"/>
    <property type="molecule type" value="mRNA"/>
</dbReference>
<dbReference type="Gene3D" id="2.60.40.3210">
    <property type="entry name" value="Zona pellucida, ZP-N domain"/>
    <property type="match status" value="1"/>
</dbReference>
<dbReference type="InterPro" id="IPR001774">
    <property type="entry name" value="DSL"/>
</dbReference>
<dbReference type="AlphaFoldDB" id="A0A097J9X4"/>
<dbReference type="InterPro" id="IPR042235">
    <property type="entry name" value="ZP-C_dom"/>
</dbReference>
<keyword evidence="5" id="KW-1015">Disulfide bond</keyword>
<dbReference type="InterPro" id="IPR001507">
    <property type="entry name" value="ZP_dom"/>
</dbReference>
<dbReference type="PANTHER" id="PTHR14002">
    <property type="entry name" value="ENDOGLIN/TGF-BETA RECEPTOR TYPE III"/>
    <property type="match status" value="1"/>
</dbReference>
<dbReference type="Gene3D" id="2.60.40.4100">
    <property type="entry name" value="Zona pellucida, ZP-C domain"/>
    <property type="match status" value="1"/>
</dbReference>
<keyword evidence="2" id="KW-0245">EGF-like domain</keyword>
<keyword evidence="7" id="KW-0812">Transmembrane</keyword>
<reference evidence="9" key="1">
    <citation type="submission" date="2014-07" db="EMBL/GenBank/DDBJ databases">
        <title>Comparison of two populations of the genus aurelia.</title>
        <authorList>
            <person name="Adonin L.S."/>
        </authorList>
    </citation>
    <scope>NUCLEOTIDE SEQUENCE</scope>
</reference>
<dbReference type="Gene3D" id="2.10.25.140">
    <property type="match status" value="1"/>
</dbReference>
<evidence type="ECO:0000256" key="2">
    <source>
        <dbReference type="ARBA" id="ARBA00022536"/>
    </source>
</evidence>
<feature type="non-terminal residue" evidence="9">
    <location>
        <position position="1"/>
    </location>
</feature>
<dbReference type="GO" id="GO:0007154">
    <property type="term" value="P:cell communication"/>
    <property type="evidence" value="ECO:0007669"/>
    <property type="project" value="InterPro"/>
</dbReference>
<dbReference type="GO" id="GO:0016020">
    <property type="term" value="C:membrane"/>
    <property type="evidence" value="ECO:0007669"/>
    <property type="project" value="InterPro"/>
</dbReference>
<sequence>GALLLGQTKTEEVTSAKEVPFGKEGIKMKLLVSIVILLSSFETSLQQQVGKACVARDDAQGHYTCNDDGTKKCMPGWSDPSNNCLQDSRSEVSCGINFMRIEIDRKYFDPTKYSRISLKDESCKSSLSETKIVLDSAPQNCGSTKIENENYIIYQNEVYMKAIPTGKIVTREHDIRVTFSCSYNKSGMVSIQAFTPITIVDVKEDGFGEFQFHFKMFTDSTYSSAHTKYPIEARLTDNLYFEANTTANDNDLVILIDQCYATPTMDRNNALKYTFIENRCALEDNVKFVKAERKKQRFSMQAFTFIQEISTVYVHCVVFMCRKSATSGQCVSGCEGNNINRARRDLSSYGSADEKSYSKYKLLDIGPIHRRKRSIGSGNSGAPKSSPMFKSWTIVGLVTGVAILGLIIAGMVLKMGRSRRGNNIPIHEIVAEPQEKSDNQNLI</sequence>
<protein>
    <submittedName>
        <fullName evidence="9">Mesoglein</fullName>
    </submittedName>
</protein>
<evidence type="ECO:0000256" key="6">
    <source>
        <dbReference type="ARBA" id="ARBA00023180"/>
    </source>
</evidence>
<keyword evidence="1" id="KW-0217">Developmental protein</keyword>
<evidence type="ECO:0000256" key="7">
    <source>
        <dbReference type="SAM" id="Phobius"/>
    </source>
</evidence>
<keyword evidence="7" id="KW-0472">Membrane</keyword>
<evidence type="ECO:0000256" key="3">
    <source>
        <dbReference type="ARBA" id="ARBA00022729"/>
    </source>
</evidence>
<feature type="transmembrane region" description="Helical" evidence="7">
    <location>
        <begin position="392"/>
        <end position="413"/>
    </location>
</feature>
<organism evidence="9">
    <name type="scientific">Aurelia sp. 1 LSA-2014</name>
    <dbReference type="NCBI Taxonomy" id="1560319"/>
    <lineage>
        <taxon>Eukaryota</taxon>
        <taxon>Metazoa</taxon>
        <taxon>Cnidaria</taxon>
        <taxon>Scyphozoa</taxon>
        <taxon>Semaeostomeae</taxon>
        <taxon>Ulmaridae</taxon>
        <taxon>Aurelia</taxon>
    </lineage>
</organism>